<protein>
    <recommendedName>
        <fullName evidence="14">Sensor-like histidine kinase SenX3</fullName>
        <ecNumber evidence="3">2.7.13.3</ecNumber>
    </recommendedName>
</protein>
<dbReference type="SUPFAM" id="SSF103190">
    <property type="entry name" value="Sensory domain-like"/>
    <property type="match status" value="1"/>
</dbReference>
<dbReference type="InterPro" id="IPR005467">
    <property type="entry name" value="His_kinase_dom"/>
</dbReference>
<feature type="domain" description="Histidine kinase" evidence="16">
    <location>
        <begin position="387"/>
        <end position="536"/>
    </location>
</feature>
<dbReference type="GO" id="GO:0000156">
    <property type="term" value="F:phosphorelay response regulator activity"/>
    <property type="evidence" value="ECO:0007669"/>
    <property type="project" value="TreeGrafter"/>
</dbReference>
<keyword evidence="6" id="KW-0808">Transferase</keyword>
<dbReference type="SUPFAM" id="SSF55785">
    <property type="entry name" value="PYP-like sensor domain (PAS domain)"/>
    <property type="match status" value="1"/>
</dbReference>
<evidence type="ECO:0000256" key="15">
    <source>
        <dbReference type="SAM" id="Phobius"/>
    </source>
</evidence>
<dbReference type="InterPro" id="IPR036890">
    <property type="entry name" value="HATPase_C_sf"/>
</dbReference>
<organism evidence="17 18">
    <name type="scientific">Microbacterium barkeri</name>
    <dbReference type="NCBI Taxonomy" id="33917"/>
    <lineage>
        <taxon>Bacteria</taxon>
        <taxon>Bacillati</taxon>
        <taxon>Actinomycetota</taxon>
        <taxon>Actinomycetes</taxon>
        <taxon>Micrococcales</taxon>
        <taxon>Microbacteriaceae</taxon>
        <taxon>Microbacterium</taxon>
    </lineage>
</organism>
<dbReference type="GO" id="GO:0005524">
    <property type="term" value="F:ATP binding"/>
    <property type="evidence" value="ECO:0007669"/>
    <property type="project" value="UniProtKB-KW"/>
</dbReference>
<dbReference type="InterPro" id="IPR050351">
    <property type="entry name" value="BphY/WalK/GraS-like"/>
</dbReference>
<dbReference type="PRINTS" id="PR00344">
    <property type="entry name" value="BCTRLSENSOR"/>
</dbReference>
<keyword evidence="8" id="KW-0547">Nucleotide-binding</keyword>
<evidence type="ECO:0000256" key="1">
    <source>
        <dbReference type="ARBA" id="ARBA00000085"/>
    </source>
</evidence>
<dbReference type="Pfam" id="PF17203">
    <property type="entry name" value="sCache_3_2"/>
    <property type="match status" value="1"/>
</dbReference>
<dbReference type="PANTHER" id="PTHR42878:SF14">
    <property type="entry name" value="OSMOLARITY TWO-COMPONENT SYSTEM PROTEIN SSK1"/>
    <property type="match status" value="1"/>
</dbReference>
<dbReference type="Gene3D" id="3.30.450.20">
    <property type="entry name" value="PAS domain"/>
    <property type="match status" value="2"/>
</dbReference>
<keyword evidence="4" id="KW-1003">Cell membrane</keyword>
<evidence type="ECO:0000256" key="4">
    <source>
        <dbReference type="ARBA" id="ARBA00022475"/>
    </source>
</evidence>
<dbReference type="SUPFAM" id="SSF55890">
    <property type="entry name" value="Sporulation response regulatory protein Spo0B"/>
    <property type="match status" value="1"/>
</dbReference>
<dbReference type="Gene3D" id="1.10.287.130">
    <property type="match status" value="1"/>
</dbReference>
<evidence type="ECO:0000256" key="7">
    <source>
        <dbReference type="ARBA" id="ARBA00022692"/>
    </source>
</evidence>
<dbReference type="GO" id="GO:0007234">
    <property type="term" value="P:osmosensory signaling via phosphorelay pathway"/>
    <property type="evidence" value="ECO:0007669"/>
    <property type="project" value="TreeGrafter"/>
</dbReference>
<dbReference type="InterPro" id="IPR013656">
    <property type="entry name" value="PAS_4"/>
</dbReference>
<evidence type="ECO:0000313" key="18">
    <source>
        <dbReference type="Proteomes" id="UP001142462"/>
    </source>
</evidence>
<keyword evidence="18" id="KW-1185">Reference proteome</keyword>
<keyword evidence="5" id="KW-0597">Phosphoprotein</keyword>
<dbReference type="InterPro" id="IPR000014">
    <property type="entry name" value="PAS"/>
</dbReference>
<dbReference type="InterPro" id="IPR003594">
    <property type="entry name" value="HATPase_dom"/>
</dbReference>
<evidence type="ECO:0000256" key="10">
    <source>
        <dbReference type="ARBA" id="ARBA00022840"/>
    </source>
</evidence>
<dbReference type="GO" id="GO:0030295">
    <property type="term" value="F:protein kinase activator activity"/>
    <property type="evidence" value="ECO:0007669"/>
    <property type="project" value="TreeGrafter"/>
</dbReference>
<sequence length="555" mass="58541">MRFTTRVFAMQLIAAAVVIAVCVSAFALLGIGQLRDEAESTALAVARTVASDPQVRADVASYAGRESLDGEALAEGALQDYAAEIVERTETLFVVIANDLGLRLAHPDPALLGERVSTDFTRVIAGEEVVAWERGTLGESVRAKVPVRSPDGEAIVGEVSVGFAPARVFADAPLLVALFVAIAVVALAVAALVSTLIRRRLERLTRGVQPEELGGLLQSRAAILEGVHDGVLAVSDDGRVRAANEAALEIVGDAQAVGRRLEELDLPPRLRAALTRALDGEAFVTGELVLADRVAYVEVRRVRHEGRSLGVVAVLRDRTDVVALAERLDAVRAATNAMRAQRHEFANRVHAVRGMLAAGRIDEAQGLLGEFADRGALPEEAGIDVADPFLRSFLAAKRVEAGERGVELRIGADTFLVGAVAEPEDVAAVLGNLVDNAVTAAAAGAEPRWVEVSLLDAGEELAVTVVDSGPGVDDPESVFERARAAEDDVSSRVHGRGIGLPLARRFTRRRGGELWLAEARGVGHGAVFAARLPGVMRSRTADEGEDGMTAEGDAT</sequence>
<evidence type="ECO:0000256" key="5">
    <source>
        <dbReference type="ARBA" id="ARBA00022553"/>
    </source>
</evidence>
<dbReference type="Pfam" id="PF08448">
    <property type="entry name" value="PAS_4"/>
    <property type="match status" value="1"/>
</dbReference>
<dbReference type="Gene3D" id="3.30.565.10">
    <property type="entry name" value="Histidine kinase-like ATPase, C-terminal domain"/>
    <property type="match status" value="1"/>
</dbReference>
<keyword evidence="11 15" id="KW-1133">Transmembrane helix</keyword>
<keyword evidence="9 17" id="KW-0418">Kinase</keyword>
<dbReference type="SMART" id="SM00387">
    <property type="entry name" value="HATPase_c"/>
    <property type="match status" value="1"/>
</dbReference>
<dbReference type="InterPro" id="IPR035965">
    <property type="entry name" value="PAS-like_dom_sf"/>
</dbReference>
<evidence type="ECO:0000256" key="11">
    <source>
        <dbReference type="ARBA" id="ARBA00022989"/>
    </source>
</evidence>
<evidence type="ECO:0000256" key="3">
    <source>
        <dbReference type="ARBA" id="ARBA00012438"/>
    </source>
</evidence>
<feature type="transmembrane region" description="Helical" evidence="15">
    <location>
        <begin position="174"/>
        <end position="197"/>
    </location>
</feature>
<dbReference type="RefSeq" id="WP_271174767.1">
    <property type="nucleotide sequence ID" value="NZ_BSEJ01000024.1"/>
</dbReference>
<evidence type="ECO:0000256" key="13">
    <source>
        <dbReference type="ARBA" id="ARBA00023136"/>
    </source>
</evidence>
<dbReference type="SUPFAM" id="SSF55874">
    <property type="entry name" value="ATPase domain of HSP90 chaperone/DNA topoisomerase II/histidine kinase"/>
    <property type="match status" value="1"/>
</dbReference>
<reference evidence="17" key="2">
    <citation type="submission" date="2023-01" db="EMBL/GenBank/DDBJ databases">
        <authorList>
            <person name="Sun Q."/>
            <person name="Evtushenko L."/>
        </authorList>
    </citation>
    <scope>NUCLEOTIDE SEQUENCE</scope>
    <source>
        <strain evidence="17">VKM Ac-1020</strain>
    </source>
</reference>
<keyword evidence="13 15" id="KW-0472">Membrane</keyword>
<keyword evidence="10" id="KW-0067">ATP-binding</keyword>
<dbReference type="PANTHER" id="PTHR42878">
    <property type="entry name" value="TWO-COMPONENT HISTIDINE KINASE"/>
    <property type="match status" value="1"/>
</dbReference>
<comment type="subcellular location">
    <subcellularLocation>
        <location evidence="2">Cell membrane</location>
        <topology evidence="2">Multi-pass membrane protein</topology>
    </subcellularLocation>
</comment>
<reference evidence="17" key="1">
    <citation type="journal article" date="2014" name="Int. J. Syst. Evol. Microbiol.">
        <title>Complete genome sequence of Corynebacterium casei LMG S-19264T (=DSM 44701T), isolated from a smear-ripened cheese.</title>
        <authorList>
            <consortium name="US DOE Joint Genome Institute (JGI-PGF)"/>
            <person name="Walter F."/>
            <person name="Albersmeier A."/>
            <person name="Kalinowski J."/>
            <person name="Ruckert C."/>
        </authorList>
    </citation>
    <scope>NUCLEOTIDE SEQUENCE</scope>
    <source>
        <strain evidence="17">VKM Ac-1020</strain>
    </source>
</reference>
<accession>A0A9W6H5N8</accession>
<dbReference type="AlphaFoldDB" id="A0A9W6H5N8"/>
<proteinExistence type="predicted"/>
<evidence type="ECO:0000256" key="6">
    <source>
        <dbReference type="ARBA" id="ARBA00022679"/>
    </source>
</evidence>
<evidence type="ECO:0000256" key="8">
    <source>
        <dbReference type="ARBA" id="ARBA00022741"/>
    </source>
</evidence>
<evidence type="ECO:0000256" key="12">
    <source>
        <dbReference type="ARBA" id="ARBA00023012"/>
    </source>
</evidence>
<dbReference type="PROSITE" id="PS50109">
    <property type="entry name" value="HIS_KIN"/>
    <property type="match status" value="1"/>
</dbReference>
<dbReference type="InterPro" id="IPR004358">
    <property type="entry name" value="Sig_transdc_His_kin-like_C"/>
</dbReference>
<dbReference type="EC" id="2.7.13.3" evidence="3"/>
<dbReference type="GO" id="GO:0005886">
    <property type="term" value="C:plasma membrane"/>
    <property type="evidence" value="ECO:0007669"/>
    <property type="project" value="UniProtKB-SubCell"/>
</dbReference>
<dbReference type="NCBIfam" id="TIGR00229">
    <property type="entry name" value="sensory_box"/>
    <property type="match status" value="1"/>
</dbReference>
<dbReference type="GO" id="GO:0000155">
    <property type="term" value="F:phosphorelay sensor kinase activity"/>
    <property type="evidence" value="ECO:0007669"/>
    <property type="project" value="InterPro"/>
</dbReference>
<dbReference type="InterPro" id="IPR033463">
    <property type="entry name" value="sCache_3"/>
</dbReference>
<gene>
    <name evidence="17" type="ORF">GCM10017576_32220</name>
</gene>
<name>A0A9W6H5N8_9MICO</name>
<dbReference type="Proteomes" id="UP001142462">
    <property type="component" value="Unassembled WGS sequence"/>
</dbReference>
<comment type="catalytic activity">
    <reaction evidence="1">
        <text>ATP + protein L-histidine = ADP + protein N-phospho-L-histidine.</text>
        <dbReference type="EC" id="2.7.13.3"/>
    </reaction>
</comment>
<evidence type="ECO:0000259" key="16">
    <source>
        <dbReference type="PROSITE" id="PS50109"/>
    </source>
</evidence>
<evidence type="ECO:0000313" key="17">
    <source>
        <dbReference type="EMBL" id="GLJ63091.1"/>
    </source>
</evidence>
<evidence type="ECO:0000256" key="14">
    <source>
        <dbReference type="ARBA" id="ARBA00039401"/>
    </source>
</evidence>
<evidence type="ECO:0000256" key="2">
    <source>
        <dbReference type="ARBA" id="ARBA00004651"/>
    </source>
</evidence>
<dbReference type="Pfam" id="PF02518">
    <property type="entry name" value="HATPase_c"/>
    <property type="match status" value="1"/>
</dbReference>
<dbReference type="InterPro" id="IPR029151">
    <property type="entry name" value="Sensor-like_sf"/>
</dbReference>
<evidence type="ECO:0000256" key="9">
    <source>
        <dbReference type="ARBA" id="ARBA00022777"/>
    </source>
</evidence>
<keyword evidence="7 15" id="KW-0812">Transmembrane</keyword>
<keyword evidence="12" id="KW-0902">Two-component regulatory system</keyword>
<dbReference type="InterPro" id="IPR016120">
    <property type="entry name" value="Sig_transdc_His_kin_SpoOB"/>
</dbReference>
<dbReference type="EMBL" id="BSEJ01000024">
    <property type="protein sequence ID" value="GLJ63091.1"/>
    <property type="molecule type" value="Genomic_DNA"/>
</dbReference>
<dbReference type="CDD" id="cd00130">
    <property type="entry name" value="PAS"/>
    <property type="match status" value="1"/>
</dbReference>
<comment type="caution">
    <text evidence="17">The sequence shown here is derived from an EMBL/GenBank/DDBJ whole genome shotgun (WGS) entry which is preliminary data.</text>
</comment>